<reference evidence="3 4" key="1">
    <citation type="submission" date="2012-06" db="EMBL/GenBank/DDBJ databases">
        <title>Draft genome sequence of Lactobacillus gigeriorum CRBIP 24.85T, isolated from chicken crop.</title>
        <authorList>
            <person name="Cousin S."/>
            <person name="Ma L."/>
            <person name="Creno S."/>
            <person name="Clermont D."/>
            <person name="Loux V."/>
            <person name="Bizet C."/>
            <person name="Bouchier C."/>
        </authorList>
    </citation>
    <scope>NUCLEOTIDE SEQUENCE [LARGE SCALE GENOMIC DNA]</scope>
    <source>
        <strain evidence="4">CRBIP 24.85T</strain>
    </source>
</reference>
<sequence length="198" mass="22548">MNRWLIKILTLIGCLLMLPSTLVTASPKNKTKAPKIVVETDPVEIIKTDAKQSYVRLIKAVKPYRANSGVRIYYVKITDQGLLYGTKKKQWLPASSTTGTVWYQEDGKINMVVFTDSKGKITYQLYDPVASATVELIHNAYLYDRQGQLILNRKGNLVKLLKGKKLTVYTKQQIHGKPYYLLKEGWIKVSNTKILKNI</sequence>
<accession>I7KN96</accession>
<protein>
    <submittedName>
        <fullName evidence="3">Gametolysin</fullName>
    </submittedName>
</protein>
<dbReference type="AlphaFoldDB" id="I7KN96"/>
<evidence type="ECO:0000256" key="1">
    <source>
        <dbReference type="SAM" id="SignalP"/>
    </source>
</evidence>
<comment type="caution">
    <text evidence="3">The sequence shown here is derived from an EMBL/GenBank/DDBJ whole genome shotgun (WGS) entry which is preliminary data.</text>
</comment>
<name>I7KN96_9LACO</name>
<evidence type="ECO:0000259" key="2">
    <source>
        <dbReference type="Pfam" id="PF03217"/>
    </source>
</evidence>
<dbReference type="Pfam" id="PF03217">
    <property type="entry name" value="SlpA"/>
    <property type="match status" value="1"/>
</dbReference>
<feature type="chain" id="PRO_5003711458" evidence="1">
    <location>
        <begin position="26"/>
        <end position="198"/>
    </location>
</feature>
<dbReference type="STRING" id="1423751.FC38_GL001068"/>
<dbReference type="InterPro" id="IPR024968">
    <property type="entry name" value="SlpA_C_lactobacillus"/>
</dbReference>
<dbReference type="OrthoDB" id="2323266at2"/>
<organism evidence="3 4">
    <name type="scientific">Lactobacillus gigeriorum DSM 23908 = CRBIP 24.85</name>
    <dbReference type="NCBI Taxonomy" id="1423751"/>
    <lineage>
        <taxon>Bacteria</taxon>
        <taxon>Bacillati</taxon>
        <taxon>Bacillota</taxon>
        <taxon>Bacilli</taxon>
        <taxon>Lactobacillales</taxon>
        <taxon>Lactobacillaceae</taxon>
        <taxon>Lactobacillus</taxon>
    </lineage>
</organism>
<dbReference type="Proteomes" id="UP000009326">
    <property type="component" value="Unassembled WGS sequence"/>
</dbReference>
<evidence type="ECO:0000313" key="4">
    <source>
        <dbReference type="Proteomes" id="UP000009326"/>
    </source>
</evidence>
<dbReference type="RefSeq" id="WP_008472577.1">
    <property type="nucleotide sequence ID" value="NZ_AYZO01000003.1"/>
</dbReference>
<gene>
    <name evidence="3" type="ORF">BN52_08455</name>
</gene>
<evidence type="ECO:0000313" key="3">
    <source>
        <dbReference type="EMBL" id="CCI86589.1"/>
    </source>
</evidence>
<proteinExistence type="predicted"/>
<dbReference type="EMBL" id="CAKC01000028">
    <property type="protein sequence ID" value="CCI86589.1"/>
    <property type="molecule type" value="Genomic_DNA"/>
</dbReference>
<feature type="domain" description="S-layer protein C-terminal" evidence="2">
    <location>
        <begin position="132"/>
        <end position="190"/>
    </location>
</feature>
<feature type="signal peptide" evidence="1">
    <location>
        <begin position="1"/>
        <end position="25"/>
    </location>
</feature>
<keyword evidence="1" id="KW-0732">Signal</keyword>